<organism evidence="1">
    <name type="scientific">Arundo donax</name>
    <name type="common">Giant reed</name>
    <name type="synonym">Donax arundinaceus</name>
    <dbReference type="NCBI Taxonomy" id="35708"/>
    <lineage>
        <taxon>Eukaryota</taxon>
        <taxon>Viridiplantae</taxon>
        <taxon>Streptophyta</taxon>
        <taxon>Embryophyta</taxon>
        <taxon>Tracheophyta</taxon>
        <taxon>Spermatophyta</taxon>
        <taxon>Magnoliopsida</taxon>
        <taxon>Liliopsida</taxon>
        <taxon>Poales</taxon>
        <taxon>Poaceae</taxon>
        <taxon>PACMAD clade</taxon>
        <taxon>Arundinoideae</taxon>
        <taxon>Arundineae</taxon>
        <taxon>Arundo</taxon>
    </lineage>
</organism>
<dbReference type="EMBL" id="GBRH01171394">
    <property type="protein sequence ID" value="JAE26502.1"/>
    <property type="molecule type" value="Transcribed_RNA"/>
</dbReference>
<name>A0A0A9GPT9_ARUDO</name>
<reference evidence="1" key="1">
    <citation type="submission" date="2014-09" db="EMBL/GenBank/DDBJ databases">
        <authorList>
            <person name="Magalhaes I.L.F."/>
            <person name="Oliveira U."/>
            <person name="Santos F.R."/>
            <person name="Vidigal T.H.D.A."/>
            <person name="Brescovit A.D."/>
            <person name="Santos A.J."/>
        </authorList>
    </citation>
    <scope>NUCLEOTIDE SEQUENCE</scope>
    <source>
        <tissue evidence="1">Shoot tissue taken approximately 20 cm above the soil surface</tissue>
    </source>
</reference>
<evidence type="ECO:0000313" key="1">
    <source>
        <dbReference type="EMBL" id="JAE26502.1"/>
    </source>
</evidence>
<sequence length="51" mass="6070">MLSNLEQPIMMRNLSSVSWPRFGRCSKNLQSVRTRRWRFERLGSQLGQSFP</sequence>
<reference evidence="1" key="2">
    <citation type="journal article" date="2015" name="Data Brief">
        <title>Shoot transcriptome of the giant reed, Arundo donax.</title>
        <authorList>
            <person name="Barrero R.A."/>
            <person name="Guerrero F.D."/>
            <person name="Moolhuijzen P."/>
            <person name="Goolsby J.A."/>
            <person name="Tidwell J."/>
            <person name="Bellgard S.E."/>
            <person name="Bellgard M.I."/>
        </authorList>
    </citation>
    <scope>NUCLEOTIDE SEQUENCE</scope>
    <source>
        <tissue evidence="1">Shoot tissue taken approximately 20 cm above the soil surface</tissue>
    </source>
</reference>
<accession>A0A0A9GPT9</accession>
<proteinExistence type="predicted"/>
<dbReference type="AlphaFoldDB" id="A0A0A9GPT9"/>
<protein>
    <submittedName>
        <fullName evidence="1">Uncharacterized protein</fullName>
    </submittedName>
</protein>